<evidence type="ECO:0000313" key="1">
    <source>
        <dbReference type="EMBL" id="SLM49440.1"/>
    </source>
</evidence>
<gene>
    <name evidence="1" type="ORF">NSJP_3273</name>
</gene>
<proteinExistence type="predicted"/>
<dbReference type="AlphaFoldDB" id="A0A1W1I8W3"/>
<dbReference type="EMBL" id="LT828648">
    <property type="protein sequence ID" value="SLM49440.1"/>
    <property type="molecule type" value="Genomic_DNA"/>
</dbReference>
<sequence length="120" mass="13609">MDIVSPKGWLAVLVGCRRLFRHAMTAKIEAYKAELFSQSGLVLFEPGERTEVDARNQEDGPAVGLAEFVHGQPEPTASRDVLSGHRCRALNRRMRMVCLDLYCVNRDHVAFSEFRSLKFQ</sequence>
<name>A0A1W1I8W3_9BACT</name>
<accession>A0A1W1I8W3</accession>
<reference evidence="1 2" key="1">
    <citation type="submission" date="2017-03" db="EMBL/GenBank/DDBJ databases">
        <authorList>
            <person name="Afonso C.L."/>
            <person name="Miller P.J."/>
            <person name="Scott M.A."/>
            <person name="Spackman E."/>
            <person name="Goraichik I."/>
            <person name="Dimitrov K.M."/>
            <person name="Suarez D.L."/>
            <person name="Swayne D.E."/>
        </authorList>
    </citation>
    <scope>NUCLEOTIDE SEQUENCE [LARGE SCALE GENOMIC DNA]</scope>
    <source>
        <strain evidence="1">Genome sequencing of Nitrospira japonica strain NJ11</strain>
    </source>
</reference>
<dbReference type="KEGG" id="nja:NSJP_3273"/>
<dbReference type="Proteomes" id="UP000192042">
    <property type="component" value="Chromosome I"/>
</dbReference>
<dbReference type="STRING" id="1325564.NSJP_3273"/>
<protein>
    <submittedName>
        <fullName evidence="1">Uncharacterized protein</fullName>
    </submittedName>
</protein>
<evidence type="ECO:0000313" key="2">
    <source>
        <dbReference type="Proteomes" id="UP000192042"/>
    </source>
</evidence>
<organism evidence="1 2">
    <name type="scientific">Nitrospira japonica</name>
    <dbReference type="NCBI Taxonomy" id="1325564"/>
    <lineage>
        <taxon>Bacteria</taxon>
        <taxon>Pseudomonadati</taxon>
        <taxon>Nitrospirota</taxon>
        <taxon>Nitrospiria</taxon>
        <taxon>Nitrospirales</taxon>
        <taxon>Nitrospiraceae</taxon>
        <taxon>Nitrospira</taxon>
    </lineage>
</organism>
<keyword evidence="2" id="KW-1185">Reference proteome</keyword>